<evidence type="ECO:0000313" key="3">
    <source>
        <dbReference type="Proteomes" id="UP001602245"/>
    </source>
</evidence>
<evidence type="ECO:0000313" key="2">
    <source>
        <dbReference type="EMBL" id="MFF5290329.1"/>
    </source>
</evidence>
<evidence type="ECO:0008006" key="4">
    <source>
        <dbReference type="Google" id="ProtNLM"/>
    </source>
</evidence>
<keyword evidence="1" id="KW-0812">Transmembrane</keyword>
<sequence>MTEVEPVVWYSNSDDPYWTLRKSGGPLVACCAIPTILVLCVGAGAGRASFWALLAPGALVPLAVVAALWEFLLDRRKVVEMRLTGGELTVVRANRSTATYPVRDVHRIEVVHHLSDGVPAAIRMRLEVPGRTEVTRRGPATLPGRWTEAITTAEIDIRTQDKHESD</sequence>
<proteinExistence type="predicted"/>
<dbReference type="EMBL" id="JBIAZU010000002">
    <property type="protein sequence ID" value="MFF5290329.1"/>
    <property type="molecule type" value="Genomic_DNA"/>
</dbReference>
<feature type="transmembrane region" description="Helical" evidence="1">
    <location>
        <begin position="51"/>
        <end position="73"/>
    </location>
</feature>
<comment type="caution">
    <text evidence="2">The sequence shown here is derived from an EMBL/GenBank/DDBJ whole genome shotgun (WGS) entry which is preliminary data.</text>
</comment>
<keyword evidence="3" id="KW-1185">Reference proteome</keyword>
<feature type="transmembrane region" description="Helical" evidence="1">
    <location>
        <begin position="27"/>
        <end position="45"/>
    </location>
</feature>
<evidence type="ECO:0000256" key="1">
    <source>
        <dbReference type="SAM" id="Phobius"/>
    </source>
</evidence>
<organism evidence="2 3">
    <name type="scientific">Paractinoplanes globisporus</name>
    <dbReference type="NCBI Taxonomy" id="113565"/>
    <lineage>
        <taxon>Bacteria</taxon>
        <taxon>Bacillati</taxon>
        <taxon>Actinomycetota</taxon>
        <taxon>Actinomycetes</taxon>
        <taxon>Micromonosporales</taxon>
        <taxon>Micromonosporaceae</taxon>
        <taxon>Paractinoplanes</taxon>
    </lineage>
</organism>
<protein>
    <recommendedName>
        <fullName evidence="4">DUF304 domain-containing protein</fullName>
    </recommendedName>
</protein>
<dbReference type="RefSeq" id="WP_020510945.1">
    <property type="nucleotide sequence ID" value="NZ_JBIAZU010000002.1"/>
</dbReference>
<dbReference type="Proteomes" id="UP001602245">
    <property type="component" value="Unassembled WGS sequence"/>
</dbReference>
<reference evidence="2 3" key="1">
    <citation type="submission" date="2024-10" db="EMBL/GenBank/DDBJ databases">
        <title>The Natural Products Discovery Center: Release of the First 8490 Sequenced Strains for Exploring Actinobacteria Biosynthetic Diversity.</title>
        <authorList>
            <person name="Kalkreuter E."/>
            <person name="Kautsar S.A."/>
            <person name="Yang D."/>
            <person name="Bader C.D."/>
            <person name="Teijaro C.N."/>
            <person name="Fluegel L."/>
            <person name="Davis C.M."/>
            <person name="Simpson J.R."/>
            <person name="Lauterbach L."/>
            <person name="Steele A.D."/>
            <person name="Gui C."/>
            <person name="Meng S."/>
            <person name="Li G."/>
            <person name="Viehrig K."/>
            <person name="Ye F."/>
            <person name="Su P."/>
            <person name="Kiefer A.F."/>
            <person name="Nichols A."/>
            <person name="Cepeda A.J."/>
            <person name="Yan W."/>
            <person name="Fan B."/>
            <person name="Jiang Y."/>
            <person name="Adhikari A."/>
            <person name="Zheng C.-J."/>
            <person name="Schuster L."/>
            <person name="Cowan T.M."/>
            <person name="Smanski M.J."/>
            <person name="Chevrette M.G."/>
            <person name="De Carvalho L.P.S."/>
            <person name="Shen B."/>
        </authorList>
    </citation>
    <scope>NUCLEOTIDE SEQUENCE [LARGE SCALE GENOMIC DNA]</scope>
    <source>
        <strain evidence="2 3">NPDC000087</strain>
    </source>
</reference>
<accession>A0ABW6WAI2</accession>
<gene>
    <name evidence="2" type="ORF">ACFY35_12850</name>
</gene>
<keyword evidence="1" id="KW-1133">Transmembrane helix</keyword>
<name>A0ABW6WAI2_9ACTN</name>
<keyword evidence="1" id="KW-0472">Membrane</keyword>